<dbReference type="EMBL" id="FTMP01000012">
    <property type="protein sequence ID" value="SIQ99033.1"/>
    <property type="molecule type" value="Genomic_DNA"/>
</dbReference>
<organism evidence="1 2">
    <name type="scientific">Aquipseudomonas alcaligenes</name>
    <name type="common">Pseudomonas alcaligenes</name>
    <dbReference type="NCBI Taxonomy" id="43263"/>
    <lineage>
        <taxon>Bacteria</taxon>
        <taxon>Pseudomonadati</taxon>
        <taxon>Pseudomonadota</taxon>
        <taxon>Gammaproteobacteria</taxon>
        <taxon>Pseudomonadales</taxon>
        <taxon>Pseudomonadaceae</taxon>
        <taxon>Aquipseudomonas</taxon>
    </lineage>
</organism>
<sequence>MQHDTRAAEIERHILTTQQQIIEQARQLGEEEPTLADGRELLDKAMVYLTLAAGSCFSPFFLAQTYRNHEQIEAHLAGALGERFVMLHEADAGPGYPS</sequence>
<evidence type="ECO:0000313" key="1">
    <source>
        <dbReference type="EMBL" id="SIQ99033.1"/>
    </source>
</evidence>
<accession>A0A1N6X9P0</accession>
<reference evidence="1 2" key="1">
    <citation type="submission" date="2017-01" db="EMBL/GenBank/DDBJ databases">
        <authorList>
            <person name="Mah S.A."/>
            <person name="Swanson W.J."/>
            <person name="Moy G.W."/>
            <person name="Vacquier V.D."/>
        </authorList>
    </citation>
    <scope>NUCLEOTIDE SEQUENCE [LARGE SCALE GENOMIC DNA]</scope>
    <source>
        <strain evidence="1 2">RU36E</strain>
    </source>
</reference>
<dbReference type="RefSeq" id="WP_076429269.1">
    <property type="nucleotide sequence ID" value="NZ_FTMP01000012.1"/>
</dbReference>
<proteinExistence type="predicted"/>
<protein>
    <submittedName>
        <fullName evidence="1">Uncharacterized protein</fullName>
    </submittedName>
</protein>
<gene>
    <name evidence="1" type="ORF">SAMN05878282_11241</name>
</gene>
<dbReference type="AlphaFoldDB" id="A0A1N6X9P0"/>
<evidence type="ECO:0000313" key="2">
    <source>
        <dbReference type="Proteomes" id="UP000185841"/>
    </source>
</evidence>
<dbReference type="Proteomes" id="UP000185841">
    <property type="component" value="Unassembled WGS sequence"/>
</dbReference>
<name>A0A1N6X9P0_AQUAC</name>